<feature type="compositionally biased region" description="Polar residues" evidence="2">
    <location>
        <begin position="636"/>
        <end position="646"/>
    </location>
</feature>
<evidence type="ECO:0000256" key="1">
    <source>
        <dbReference type="PROSITE-ProRule" id="PRU00339"/>
    </source>
</evidence>
<dbReference type="GeneID" id="68097218"/>
<evidence type="ECO:0000313" key="3">
    <source>
        <dbReference type="EMBL" id="KAG2382796.1"/>
    </source>
</evidence>
<keyword evidence="1" id="KW-0802">TPR repeat</keyword>
<dbReference type="PROSITE" id="PS50005">
    <property type="entry name" value="TPR"/>
    <property type="match status" value="1"/>
</dbReference>
<comment type="caution">
    <text evidence="3">The sequence shown here is derived from an EMBL/GenBank/DDBJ whole genome shotgun (WGS) entry which is preliminary data.</text>
</comment>
<dbReference type="SMART" id="SM00028">
    <property type="entry name" value="TPR"/>
    <property type="match status" value="2"/>
</dbReference>
<feature type="compositionally biased region" description="Low complexity" evidence="2">
    <location>
        <begin position="14"/>
        <end position="42"/>
    </location>
</feature>
<dbReference type="SUPFAM" id="SSF48452">
    <property type="entry name" value="TPR-like"/>
    <property type="match status" value="1"/>
</dbReference>
<dbReference type="Gene3D" id="1.25.40.10">
    <property type="entry name" value="Tetratricopeptide repeat domain"/>
    <property type="match status" value="2"/>
</dbReference>
<gene>
    <name evidence="3" type="ORF">C9374_004763</name>
</gene>
<dbReference type="EMBL" id="PYSW02000022">
    <property type="protein sequence ID" value="KAG2382796.1"/>
    <property type="molecule type" value="Genomic_DNA"/>
</dbReference>
<dbReference type="InterPro" id="IPR011990">
    <property type="entry name" value="TPR-like_helical_dom_sf"/>
</dbReference>
<evidence type="ECO:0000313" key="4">
    <source>
        <dbReference type="Proteomes" id="UP000816034"/>
    </source>
</evidence>
<feature type="region of interest" description="Disordered" evidence="2">
    <location>
        <begin position="1"/>
        <end position="55"/>
    </location>
</feature>
<accession>A0AA88GPA6</accession>
<protein>
    <submittedName>
        <fullName evidence="3">Uncharacterized protein</fullName>
    </submittedName>
</protein>
<feature type="region of interest" description="Disordered" evidence="2">
    <location>
        <begin position="636"/>
        <end position="664"/>
    </location>
</feature>
<dbReference type="RefSeq" id="XP_044548475.1">
    <property type="nucleotide sequence ID" value="XM_044694438.1"/>
</dbReference>
<dbReference type="AlphaFoldDB" id="A0AA88GPA6"/>
<keyword evidence="4" id="KW-1185">Reference proteome</keyword>
<sequence length="1138" mass="130996">MISPSSSPLKRKMSTTTSTAAPTTTNSSLGISSSPSSSSEAYSYEKQQKKRMIHHDTRTFARESDSIEHECEGVPLENFLNERIDEKLNRFEKTLRELSVFYREGTENDIDDEKSCHHHDINRNNNTASTMQHAIINHNTNILNEDKQLEEGLEIEISHRKAITTRFKFLNAHDMLRVAGMRGVEDLFCGGDYEDVSNHIRPTIDFELLDVLLKISIAQHNAKNGVSVISIFQIAYQLTQIMFAERKAALKFMSENMSASDDKIASESSNVNVEELIICQINRIRVMEYNPEKGEEIKIALTYNEYQREHSYRVWNDQRESCEIFALGKLLFSLLAWHYLDFENFTHQELFETISQNYVHTENLCEIMAAVMRKLYHSQTMEHRKQLLDDLITEWPAGKFTTIMQNSYNTSTYMKSGSFNAGVLDWLFEQSKKQYYKQHVTTRFFNLFSDLTENGTHSDEDSTNPFINSSSVFDFFSSHWEDLGTVNHDAILRDCIFSKKKIESILQKISSIGNPIIQKRYIKKVLVEILPKSLQLALHPQIENEFNIQQSSALTNYLFPNVTFFQKYAPLTRALSCLLFPIPELRIKLDTWQFVELPQFISSVSQSMAIHNKEEMIRYLDMNPFFQGEPLVAESNTQQPEQLNQFQKEDEHSPENSDEAQQQSHIRQNTFMSAIAFYGLSDFKSSITILNRVIESRLRQLNDILNQNHDMSTIDRGSMDTSPTLLSYDSLMEKQAISLDLLLTELILSYSYKAKGQTETKMYDDAKICSIHSIKVIHIAHILLSKSSHRFEEARKLMKEILETHYDTIEAGVQLYAVVETCVKQWNNTTPSSTKEEMAISNHKTLEGYFVLPRWLISTFFTIAYIYDHIDSFEEAIRLYKFVIMVCPTYSMAFNNCGICLYRLGAPNLDQEPNIDQAISAQCEEESFANFTLSSNLDKANICPHVNRVSLLVAQSSFNSVSRIKKNLLSIAEVYETIGYEGATTLLKRLFKEDTTLEATYLLWIRDRRERAIFDSNCCILCKTSVEGLEDVAEYLFDRSLNFQSLSMFDQAVIDLSRCFELSVLLSHKADTLGGYQGASVFQSSVLFNRALCYDFQQRPAEALEDLYKILEIDPNDADALSMIDEMLHNHNAKLRLD</sequence>
<proteinExistence type="predicted"/>
<reference evidence="3 4" key="1">
    <citation type="journal article" date="2018" name="BMC Genomics">
        <title>The genome of Naegleria lovaniensis, the basis for a comparative approach to unravel pathogenicity factors of the human pathogenic amoeba N. fowleri.</title>
        <authorList>
            <person name="Liechti N."/>
            <person name="Schurch N."/>
            <person name="Bruggmann R."/>
            <person name="Wittwer M."/>
        </authorList>
    </citation>
    <scope>NUCLEOTIDE SEQUENCE [LARGE SCALE GENOMIC DNA]</scope>
    <source>
        <strain evidence="3 4">ATCC 30569</strain>
    </source>
</reference>
<dbReference type="InterPro" id="IPR019734">
    <property type="entry name" value="TPR_rpt"/>
</dbReference>
<dbReference type="Pfam" id="PF13181">
    <property type="entry name" value="TPR_8"/>
    <property type="match status" value="1"/>
</dbReference>
<name>A0AA88GPA6_NAELO</name>
<evidence type="ECO:0000256" key="2">
    <source>
        <dbReference type="SAM" id="MobiDB-lite"/>
    </source>
</evidence>
<organism evidence="3 4">
    <name type="scientific">Naegleria lovaniensis</name>
    <name type="common">Amoeba</name>
    <dbReference type="NCBI Taxonomy" id="51637"/>
    <lineage>
        <taxon>Eukaryota</taxon>
        <taxon>Discoba</taxon>
        <taxon>Heterolobosea</taxon>
        <taxon>Tetramitia</taxon>
        <taxon>Eutetramitia</taxon>
        <taxon>Vahlkampfiidae</taxon>
        <taxon>Naegleria</taxon>
    </lineage>
</organism>
<dbReference type="Proteomes" id="UP000816034">
    <property type="component" value="Unassembled WGS sequence"/>
</dbReference>
<feature type="repeat" description="TPR" evidence="1">
    <location>
        <begin position="1084"/>
        <end position="1117"/>
    </location>
</feature>